<comment type="cofactor">
    <cofactor evidence="1">
        <name>heme b</name>
        <dbReference type="ChEBI" id="CHEBI:60344"/>
    </cofactor>
</comment>
<evidence type="ECO:0000256" key="13">
    <source>
        <dbReference type="SAM" id="Phobius"/>
    </source>
</evidence>
<accession>A0ABY4S1B5</accession>
<evidence type="ECO:0000256" key="12">
    <source>
        <dbReference type="ARBA" id="ARBA00037975"/>
    </source>
</evidence>
<dbReference type="EMBL" id="CP097635">
    <property type="protein sequence ID" value="URI06694.1"/>
    <property type="molecule type" value="Genomic_DNA"/>
</dbReference>
<dbReference type="Pfam" id="PF01292">
    <property type="entry name" value="Ni_hydr_CYTB"/>
    <property type="match status" value="1"/>
</dbReference>
<evidence type="ECO:0000313" key="15">
    <source>
        <dbReference type="EMBL" id="URI06694.1"/>
    </source>
</evidence>
<gene>
    <name evidence="15" type="ORF">MW290_12380</name>
</gene>
<evidence type="ECO:0000256" key="10">
    <source>
        <dbReference type="ARBA" id="ARBA00023004"/>
    </source>
</evidence>
<keyword evidence="10" id="KW-0408">Iron</keyword>
<keyword evidence="3" id="KW-0813">Transport</keyword>
<evidence type="ECO:0000256" key="3">
    <source>
        <dbReference type="ARBA" id="ARBA00022448"/>
    </source>
</evidence>
<protein>
    <submittedName>
        <fullName evidence="15">Cytochrome b/b6 domain-containing protein</fullName>
    </submittedName>
</protein>
<feature type="transmembrane region" description="Helical" evidence="13">
    <location>
        <begin position="97"/>
        <end position="115"/>
    </location>
</feature>
<evidence type="ECO:0000256" key="7">
    <source>
        <dbReference type="ARBA" id="ARBA00022723"/>
    </source>
</evidence>
<feature type="domain" description="Cytochrome b561 bacterial/Ni-hydrogenase" evidence="14">
    <location>
        <begin position="9"/>
        <end position="180"/>
    </location>
</feature>
<dbReference type="Proteomes" id="UP001056201">
    <property type="component" value="Chromosome 1"/>
</dbReference>
<keyword evidence="8" id="KW-0249">Electron transport</keyword>
<keyword evidence="7" id="KW-0479">Metal-binding</keyword>
<sequence>MRPTDAAPRYDRVARWLHGGIGALMIGQIAFGLALDALAPRGSPGRADVINLHKSLGVLLLALVLLRLAWRWRHPPPPWPPTMQPAAVRAATWGHRWLYALMLALPLAGWLATNLSRHGLRLFGWRIPPWGPDVPLLYQTFNALHVALAWALALTIVGHVAMGLWHGVVRRDGVLQRMLPQWPRH</sequence>
<name>A0ABY4S1B5_AQUTE</name>
<evidence type="ECO:0000256" key="1">
    <source>
        <dbReference type="ARBA" id="ARBA00001970"/>
    </source>
</evidence>
<evidence type="ECO:0000256" key="11">
    <source>
        <dbReference type="ARBA" id="ARBA00023136"/>
    </source>
</evidence>
<keyword evidence="4" id="KW-1003">Cell membrane</keyword>
<evidence type="ECO:0000256" key="4">
    <source>
        <dbReference type="ARBA" id="ARBA00022475"/>
    </source>
</evidence>
<dbReference type="SUPFAM" id="SSF81342">
    <property type="entry name" value="Transmembrane di-heme cytochromes"/>
    <property type="match status" value="1"/>
</dbReference>
<evidence type="ECO:0000313" key="16">
    <source>
        <dbReference type="Proteomes" id="UP001056201"/>
    </source>
</evidence>
<organism evidence="15 16">
    <name type="scientific">Aquincola tertiaricarbonis</name>
    <dbReference type="NCBI Taxonomy" id="391953"/>
    <lineage>
        <taxon>Bacteria</taxon>
        <taxon>Pseudomonadati</taxon>
        <taxon>Pseudomonadota</taxon>
        <taxon>Betaproteobacteria</taxon>
        <taxon>Burkholderiales</taxon>
        <taxon>Sphaerotilaceae</taxon>
        <taxon>Aquincola</taxon>
    </lineage>
</organism>
<evidence type="ECO:0000256" key="5">
    <source>
        <dbReference type="ARBA" id="ARBA00022617"/>
    </source>
</evidence>
<feature type="transmembrane region" description="Helical" evidence="13">
    <location>
        <begin position="136"/>
        <end position="162"/>
    </location>
</feature>
<dbReference type="PANTHER" id="PTHR30529">
    <property type="entry name" value="CYTOCHROME B561"/>
    <property type="match status" value="1"/>
</dbReference>
<evidence type="ECO:0000259" key="14">
    <source>
        <dbReference type="Pfam" id="PF01292"/>
    </source>
</evidence>
<dbReference type="Gene3D" id="1.20.950.20">
    <property type="entry name" value="Transmembrane di-heme cytochromes, Chain C"/>
    <property type="match status" value="1"/>
</dbReference>
<dbReference type="InterPro" id="IPR011577">
    <property type="entry name" value="Cyt_b561_bac/Ni-Hgenase"/>
</dbReference>
<dbReference type="InterPro" id="IPR052168">
    <property type="entry name" value="Cytochrome_b561_oxidase"/>
</dbReference>
<keyword evidence="5" id="KW-0349">Heme</keyword>
<evidence type="ECO:0000256" key="2">
    <source>
        <dbReference type="ARBA" id="ARBA00004651"/>
    </source>
</evidence>
<comment type="similarity">
    <text evidence="12">Belongs to the cytochrome b561 family.</text>
</comment>
<keyword evidence="16" id="KW-1185">Reference proteome</keyword>
<reference evidence="15" key="1">
    <citation type="submission" date="2022-05" db="EMBL/GenBank/DDBJ databases">
        <title>An RpoN-dependent PEP-CTERM gene is involved in floc formation of an Aquincola tertiaricarbonis strain.</title>
        <authorList>
            <person name="Qiu D."/>
            <person name="Xia M."/>
        </authorList>
    </citation>
    <scope>NUCLEOTIDE SEQUENCE</scope>
    <source>
        <strain evidence="15">RN12</strain>
    </source>
</reference>
<dbReference type="PANTHER" id="PTHR30529:SF1">
    <property type="entry name" value="CYTOCHROME B561 HOMOLOG 2"/>
    <property type="match status" value="1"/>
</dbReference>
<dbReference type="InterPro" id="IPR016174">
    <property type="entry name" value="Di-haem_cyt_TM"/>
</dbReference>
<feature type="transmembrane region" description="Helical" evidence="13">
    <location>
        <begin position="51"/>
        <end position="70"/>
    </location>
</feature>
<dbReference type="RefSeq" id="WP_250194956.1">
    <property type="nucleotide sequence ID" value="NZ_CP097635.1"/>
</dbReference>
<evidence type="ECO:0000256" key="9">
    <source>
        <dbReference type="ARBA" id="ARBA00022989"/>
    </source>
</evidence>
<keyword evidence="6 13" id="KW-0812">Transmembrane</keyword>
<keyword evidence="11 13" id="KW-0472">Membrane</keyword>
<keyword evidence="9 13" id="KW-1133">Transmembrane helix</keyword>
<comment type="subcellular location">
    <subcellularLocation>
        <location evidence="2">Cell membrane</location>
        <topology evidence="2">Multi-pass membrane protein</topology>
    </subcellularLocation>
</comment>
<evidence type="ECO:0000256" key="6">
    <source>
        <dbReference type="ARBA" id="ARBA00022692"/>
    </source>
</evidence>
<proteinExistence type="inferred from homology"/>
<evidence type="ECO:0000256" key="8">
    <source>
        <dbReference type="ARBA" id="ARBA00022982"/>
    </source>
</evidence>
<feature type="transmembrane region" description="Helical" evidence="13">
    <location>
        <begin position="20"/>
        <end position="39"/>
    </location>
</feature>